<evidence type="ECO:0000313" key="3">
    <source>
        <dbReference type="Proteomes" id="UP000622533"/>
    </source>
</evidence>
<dbReference type="RefSeq" id="WP_193921116.1">
    <property type="nucleotide sequence ID" value="NZ_JADEXS020000001.1"/>
</dbReference>
<comment type="caution">
    <text evidence="2">The sequence shown here is derived from an EMBL/GenBank/DDBJ whole genome shotgun (WGS) entry which is preliminary data.</text>
</comment>
<organism evidence="2 3">
    <name type="scientific">Desmonostoc muscorum LEGE 12446</name>
    <dbReference type="NCBI Taxonomy" id="1828758"/>
    <lineage>
        <taxon>Bacteria</taxon>
        <taxon>Bacillati</taxon>
        <taxon>Cyanobacteriota</taxon>
        <taxon>Cyanophyceae</taxon>
        <taxon>Nostocales</taxon>
        <taxon>Nostocaceae</taxon>
        <taxon>Desmonostoc</taxon>
    </lineage>
</organism>
<dbReference type="Proteomes" id="UP000622533">
    <property type="component" value="Unassembled WGS sequence"/>
</dbReference>
<feature type="region of interest" description="Disordered" evidence="1">
    <location>
        <begin position="68"/>
        <end position="94"/>
    </location>
</feature>
<name>A0A8J6ZVN0_DESMC</name>
<keyword evidence="3" id="KW-1185">Reference proteome</keyword>
<evidence type="ECO:0000313" key="2">
    <source>
        <dbReference type="EMBL" id="MBE9025791.1"/>
    </source>
</evidence>
<dbReference type="AlphaFoldDB" id="A0A8J6ZVN0"/>
<feature type="compositionally biased region" description="Polar residues" evidence="1">
    <location>
        <begin position="68"/>
        <end position="77"/>
    </location>
</feature>
<proteinExistence type="predicted"/>
<sequence>MNQDIASISSNLDKTMKAQQFDKVVEAILAGKYSWACVLMLRFAGYNPLHYIPYRTYNRLLKENSQASRVNQQQSENIKLLKQPNDSRSDSNLSSSCLTKIKDIPYLEVVGKQKTEVRGSSLDRRLAQ</sequence>
<evidence type="ECO:0000256" key="1">
    <source>
        <dbReference type="SAM" id="MobiDB-lite"/>
    </source>
</evidence>
<reference evidence="2" key="1">
    <citation type="submission" date="2020-10" db="EMBL/GenBank/DDBJ databases">
        <authorList>
            <person name="Castelo-Branco R."/>
            <person name="Eusebio N."/>
            <person name="Adriana R."/>
            <person name="Vieira A."/>
            <person name="Brugerolle De Fraissinette N."/>
            <person name="Rezende De Castro R."/>
            <person name="Schneider M.P."/>
            <person name="Vasconcelos V."/>
            <person name="Leao P.N."/>
        </authorList>
    </citation>
    <scope>NUCLEOTIDE SEQUENCE</scope>
    <source>
        <strain evidence="2">LEGE 12446</strain>
    </source>
</reference>
<dbReference type="EMBL" id="JADEXS010000481">
    <property type="protein sequence ID" value="MBE9025791.1"/>
    <property type="molecule type" value="Genomic_DNA"/>
</dbReference>
<gene>
    <name evidence="2" type="ORF">IQ276_26255</name>
</gene>
<dbReference type="InterPro" id="IPR049598">
    <property type="entry name" value="HetP-like"/>
</dbReference>
<accession>A0A8J6ZVN0</accession>
<protein>
    <submittedName>
        <fullName evidence="2">HetP family heterocyst commitment protein</fullName>
    </submittedName>
</protein>
<dbReference type="NCBIfam" id="NF037966">
    <property type="entry name" value="HetP_family"/>
    <property type="match status" value="1"/>
</dbReference>